<feature type="compositionally biased region" description="Low complexity" evidence="2">
    <location>
        <begin position="37"/>
        <end position="76"/>
    </location>
</feature>
<dbReference type="RefSeq" id="WP_014974613.1">
    <property type="nucleotide sequence ID" value="NZ_CP042374.1"/>
</dbReference>
<keyword evidence="1" id="KW-0677">Repeat</keyword>
<dbReference type="EMBL" id="CP042374">
    <property type="protein sequence ID" value="QEA33950.1"/>
    <property type="molecule type" value="Genomic_DNA"/>
</dbReference>
<sequence>MINKKLRVKELLVSTVIIGGVLGSLSTVNADENKVGSSKTQTSSVMSSSSSSHTSQVSSTKTSSSSDDSQVSRTKSLSSIVEQQHSVSRDTTKQSTHSSATVSTRSVQIPQSKFKTGSVVTLTAAAKTSNGVRLSSYANQSGVVTKTTAQKHGNSNYVYNIKLDNGVVVSNVLEQGVSAFIKTNVFGINNRVEIKKNAKYNGDAKNITAYQGIGGKVTKITRFHQSSSSFYYQVTLDNGVVIDKVLEQDLQRYTNKPVHKDGWSKEDGATKYYVNGKHVVGEKKIGGHWYNFTSNGAQSKGLTKLAHKTVFYDVKSGQMKYGYVWINGSLMFFDKADGHALTGMRHYNGGVEVYGPDFKQIRNNYATVGGSKYYLTGNGDAFKGSRKTNGHLEFYGTNHVQVRNNYAWINQSLMYFDGNGYAMTGVRHYGSNMEYYDVNHKQVRNNYIRTGNTYYYMKANGDAFKGLRQYSKIGLEYYGSDFKQVRNNYATANASRYYFSHNGDAIKGTRTVKGKLEYYNTGYKQVRNNYAWINGSLMFFDHNGYAMTGVRHYGSNMEYYDVNHKQIRDSYVRTGNTYYYMKANGDAFKGLRHYSQTGIEYYGSDFKQVRNQSVTIGDKIYHFNKDGDSDSIKSKNLGTAKYAKGANAYIVSNADQSVNGHHDLKKYVGQNVKIIDAASEQHSHSNWKYTIKLNNGVVIKNVLEQDLQSNKVNLKVDTNKLINWFESRKGKLTYSMYGSRNGADGTADCSGSVVQAIRDAGGTPYTWLYNTEAIHDYLKENVYQLIDNNDRNGWMSKRGDIVIWGQQGHSNGGAGHIGIITNNLGNPMFISTCYITQGQKGTAVQEVLYNQYAAKNNYPYYYVYRLAQ</sequence>
<dbReference type="GeneID" id="61187566"/>
<name>A0AAE6M2D8_LEUCA</name>
<dbReference type="InterPro" id="IPR008044">
    <property type="entry name" value="Phage_lysin"/>
</dbReference>
<dbReference type="AlphaFoldDB" id="A0AAE6M2D8"/>
<protein>
    <submittedName>
        <fullName evidence="4">Enterotoxin</fullName>
    </submittedName>
</protein>
<evidence type="ECO:0000259" key="3">
    <source>
        <dbReference type="Pfam" id="PF05382"/>
    </source>
</evidence>
<proteinExistence type="predicted"/>
<accession>A0AAE6M2D8</accession>
<dbReference type="Gene3D" id="3.90.1720.10">
    <property type="entry name" value="endopeptidase domain like (from Nostoc punctiforme)"/>
    <property type="match status" value="1"/>
</dbReference>
<gene>
    <name evidence="4" type="ORF">FGL89_07365</name>
</gene>
<dbReference type="Gene3D" id="2.10.270.10">
    <property type="entry name" value="Cholin Binding"/>
    <property type="match status" value="4"/>
</dbReference>
<dbReference type="InterPro" id="IPR018337">
    <property type="entry name" value="Cell_wall/Cho-bd_repeat"/>
</dbReference>
<feature type="compositionally biased region" description="Polar residues" evidence="2">
    <location>
        <begin position="77"/>
        <end position="86"/>
    </location>
</feature>
<dbReference type="Pfam" id="PF19127">
    <property type="entry name" value="Choline_bind_3"/>
    <property type="match status" value="1"/>
</dbReference>
<reference evidence="4 5" key="1">
    <citation type="submission" date="2019-06" db="EMBL/GenBank/DDBJ databases">
        <title>Genome analyses of bacteria isolated from kimchi.</title>
        <authorList>
            <person name="Lee S."/>
            <person name="Ahn S."/>
            <person name="Roh S."/>
        </authorList>
    </citation>
    <scope>NUCLEOTIDE SEQUENCE [LARGE SCALE GENOMIC DNA]</scope>
    <source>
        <strain evidence="4 5">CBA3620</strain>
    </source>
</reference>
<dbReference type="Pfam" id="PF05382">
    <property type="entry name" value="Amidase_5"/>
    <property type="match status" value="1"/>
</dbReference>
<dbReference type="Proteomes" id="UP000321332">
    <property type="component" value="Chromosome"/>
</dbReference>
<feature type="compositionally biased region" description="Polar residues" evidence="2">
    <location>
        <begin position="93"/>
        <end position="107"/>
    </location>
</feature>
<feature type="domain" description="Bacteriophage lysin" evidence="3">
    <location>
        <begin position="718"/>
        <end position="867"/>
    </location>
</feature>
<dbReference type="SUPFAM" id="SSF69360">
    <property type="entry name" value="Cell wall binding repeat"/>
    <property type="match status" value="2"/>
</dbReference>
<dbReference type="OMA" id="IFANADH"/>
<evidence type="ECO:0000313" key="5">
    <source>
        <dbReference type="Proteomes" id="UP000321332"/>
    </source>
</evidence>
<evidence type="ECO:0000256" key="1">
    <source>
        <dbReference type="ARBA" id="ARBA00022737"/>
    </source>
</evidence>
<organism evidence="4 5">
    <name type="scientific">Leuconostoc carnosum</name>
    <dbReference type="NCBI Taxonomy" id="1252"/>
    <lineage>
        <taxon>Bacteria</taxon>
        <taxon>Bacillati</taxon>
        <taxon>Bacillota</taxon>
        <taxon>Bacilli</taxon>
        <taxon>Lactobacillales</taxon>
        <taxon>Lactobacillaceae</taxon>
        <taxon>Leuconostoc</taxon>
    </lineage>
</organism>
<feature type="region of interest" description="Disordered" evidence="2">
    <location>
        <begin position="31"/>
        <end position="107"/>
    </location>
</feature>
<evidence type="ECO:0000313" key="4">
    <source>
        <dbReference type="EMBL" id="QEA33950.1"/>
    </source>
</evidence>
<evidence type="ECO:0000256" key="2">
    <source>
        <dbReference type="SAM" id="MobiDB-lite"/>
    </source>
</evidence>